<feature type="compositionally biased region" description="Acidic residues" evidence="6">
    <location>
        <begin position="104"/>
        <end position="114"/>
    </location>
</feature>
<dbReference type="PANTHER" id="PTHR17224:SF1">
    <property type="entry name" value="PEPTIDYL-TRNA HYDROLASE"/>
    <property type="match status" value="1"/>
</dbReference>
<dbReference type="STRING" id="41875.K8EHK0"/>
<reference evidence="7 8" key="1">
    <citation type="submission" date="2011-10" db="EMBL/GenBank/DDBJ databases">
        <authorList>
            <person name="Genoscope - CEA"/>
        </authorList>
    </citation>
    <scope>NUCLEOTIDE SEQUENCE [LARGE SCALE GENOMIC DNA]</scope>
    <source>
        <strain evidence="7 8">RCC 1105</strain>
    </source>
</reference>
<feature type="region of interest" description="Disordered" evidence="6">
    <location>
        <begin position="260"/>
        <end position="279"/>
    </location>
</feature>
<comment type="similarity">
    <text evidence="5">Belongs to the PTH family.</text>
</comment>
<dbReference type="Proteomes" id="UP000198341">
    <property type="component" value="Chromosome 8"/>
</dbReference>
<dbReference type="HAMAP" id="MF_00083">
    <property type="entry name" value="Pept_tRNA_hydro_bact"/>
    <property type="match status" value="1"/>
</dbReference>
<dbReference type="GeneID" id="19014127"/>
<dbReference type="InterPro" id="IPR018171">
    <property type="entry name" value="Pept_tRNA_hydro_CS"/>
</dbReference>
<keyword evidence="4" id="KW-0694">RNA-binding</keyword>
<dbReference type="NCBIfam" id="TIGR00447">
    <property type="entry name" value="pth"/>
    <property type="match status" value="1"/>
</dbReference>
<dbReference type="AlphaFoldDB" id="K8EHK0"/>
<keyword evidence="2" id="KW-0820">tRNA-binding</keyword>
<accession>K8EHK0</accession>
<evidence type="ECO:0000256" key="3">
    <source>
        <dbReference type="ARBA" id="ARBA00022801"/>
    </source>
</evidence>
<sequence>MRFLGVLNASNARRSQSSMSSNTNTTTNYAIVGLGNPGKRFEGTRHNVGFEVIDSLRKNGGSKLLEKSCSSSSSLSSSSLRLQNNSSVNSEISDVVLAEYIVNDEEENEGDDDESKSPSSSTRVSRKIVLAKPQTFMNVSGTAVRKIMRKYRVPIENVLVVYDDLDTKVGQIRIKKSGSHGGHNGIRDILDIPRVKNAFPRVRVGIGRPENESVQVYEHVLSKFREEERGEIDKAVEKAAAAVVDILRFGVDDAIARQNGNVPKKKNKNKGGGDGTKKLKVKGGQPVAVAFKVSEDGEKVEVDIFARSSRKKEVVAVAAVEEADDVK</sequence>
<evidence type="ECO:0000256" key="2">
    <source>
        <dbReference type="ARBA" id="ARBA00022555"/>
    </source>
</evidence>
<evidence type="ECO:0000256" key="6">
    <source>
        <dbReference type="SAM" id="MobiDB-lite"/>
    </source>
</evidence>
<dbReference type="PROSITE" id="PS01195">
    <property type="entry name" value="PEPT_TRNA_HYDROL_1"/>
    <property type="match status" value="1"/>
</dbReference>
<dbReference type="OrthoDB" id="1711136at2759"/>
<feature type="compositionally biased region" description="Low complexity" evidence="6">
    <location>
        <begin position="8"/>
        <end position="28"/>
    </location>
</feature>
<evidence type="ECO:0000313" key="7">
    <source>
        <dbReference type="EMBL" id="CCO17469.1"/>
    </source>
</evidence>
<dbReference type="InterPro" id="IPR036416">
    <property type="entry name" value="Pept_tRNA_hydro_sf"/>
</dbReference>
<dbReference type="SUPFAM" id="SSF53178">
    <property type="entry name" value="Peptidyl-tRNA hydrolase-like"/>
    <property type="match status" value="2"/>
</dbReference>
<proteinExistence type="inferred from homology"/>
<dbReference type="RefSeq" id="XP_007511348.1">
    <property type="nucleotide sequence ID" value="XM_007511286.1"/>
</dbReference>
<dbReference type="PANTHER" id="PTHR17224">
    <property type="entry name" value="PEPTIDYL-TRNA HYDROLASE"/>
    <property type="match status" value="1"/>
</dbReference>
<dbReference type="InterPro" id="IPR001328">
    <property type="entry name" value="Pept_tRNA_hydro"/>
</dbReference>
<dbReference type="GO" id="GO:0004045">
    <property type="term" value="F:peptidyl-tRNA hydrolase activity"/>
    <property type="evidence" value="ECO:0007669"/>
    <property type="project" value="UniProtKB-EC"/>
</dbReference>
<keyword evidence="8" id="KW-1185">Reference proteome</keyword>
<dbReference type="EMBL" id="FO082271">
    <property type="protein sequence ID" value="CCO17469.1"/>
    <property type="molecule type" value="Genomic_DNA"/>
</dbReference>
<evidence type="ECO:0000256" key="4">
    <source>
        <dbReference type="ARBA" id="ARBA00022884"/>
    </source>
</evidence>
<evidence type="ECO:0000256" key="5">
    <source>
        <dbReference type="ARBA" id="ARBA00038063"/>
    </source>
</evidence>
<name>K8EHK0_9CHLO</name>
<dbReference type="Gene3D" id="3.40.50.1470">
    <property type="entry name" value="Peptidyl-tRNA hydrolase"/>
    <property type="match status" value="1"/>
</dbReference>
<dbReference type="CDD" id="cd00462">
    <property type="entry name" value="PTH"/>
    <property type="match status" value="1"/>
</dbReference>
<dbReference type="Pfam" id="PF01195">
    <property type="entry name" value="Pept_tRNA_hydro"/>
    <property type="match status" value="2"/>
</dbReference>
<dbReference type="PROSITE" id="PS01196">
    <property type="entry name" value="PEPT_TRNA_HYDROL_2"/>
    <property type="match status" value="1"/>
</dbReference>
<dbReference type="GO" id="GO:0000049">
    <property type="term" value="F:tRNA binding"/>
    <property type="evidence" value="ECO:0007669"/>
    <property type="project" value="UniProtKB-KW"/>
</dbReference>
<dbReference type="EC" id="3.1.1.29" evidence="1"/>
<dbReference type="eggNOG" id="KOG2255">
    <property type="taxonomic scope" value="Eukaryota"/>
</dbReference>
<feature type="region of interest" description="Disordered" evidence="6">
    <location>
        <begin position="7"/>
        <end position="28"/>
    </location>
</feature>
<organism evidence="7 8">
    <name type="scientific">Bathycoccus prasinos</name>
    <dbReference type="NCBI Taxonomy" id="41875"/>
    <lineage>
        <taxon>Eukaryota</taxon>
        <taxon>Viridiplantae</taxon>
        <taxon>Chlorophyta</taxon>
        <taxon>Mamiellophyceae</taxon>
        <taxon>Mamiellales</taxon>
        <taxon>Bathycoccaceae</taxon>
        <taxon>Bathycoccus</taxon>
    </lineage>
</organism>
<evidence type="ECO:0000256" key="1">
    <source>
        <dbReference type="ARBA" id="ARBA00013260"/>
    </source>
</evidence>
<keyword evidence="3 7" id="KW-0378">Hydrolase</keyword>
<evidence type="ECO:0000313" key="8">
    <source>
        <dbReference type="Proteomes" id="UP000198341"/>
    </source>
</evidence>
<feature type="region of interest" description="Disordered" evidence="6">
    <location>
        <begin position="104"/>
        <end position="125"/>
    </location>
</feature>
<dbReference type="KEGG" id="bpg:Bathy08g01480"/>
<gene>
    <name evidence="7" type="ORF">Bathy08g01480</name>
</gene>
<protein>
    <recommendedName>
        <fullName evidence="1">peptidyl-tRNA hydrolase</fullName>
        <ecNumber evidence="1">3.1.1.29</ecNumber>
    </recommendedName>
</protein>